<comment type="caution">
    <text evidence="2">The sequence shown here is derived from an EMBL/GenBank/DDBJ whole genome shotgun (WGS) entry which is preliminary data.</text>
</comment>
<reference evidence="2" key="1">
    <citation type="submission" date="2023-08" db="EMBL/GenBank/DDBJ databases">
        <title>Draft sequence of the Babesia gibsoni genome.</title>
        <authorList>
            <person name="Yamagishi J.Y."/>
            <person name="Xuan X.X."/>
        </authorList>
    </citation>
    <scope>NUCLEOTIDE SEQUENCE</scope>
    <source>
        <strain evidence="2">Azabu</strain>
    </source>
</reference>
<dbReference type="Pfam" id="PF23553">
    <property type="entry name" value="NELF-A_N"/>
    <property type="match status" value="1"/>
</dbReference>
<dbReference type="Proteomes" id="UP001230268">
    <property type="component" value="Unassembled WGS sequence"/>
</dbReference>
<name>A0AAD8LFX2_BABGI</name>
<evidence type="ECO:0000313" key="2">
    <source>
        <dbReference type="EMBL" id="KAK1441860.1"/>
    </source>
</evidence>
<dbReference type="InterPro" id="IPR056557">
    <property type="entry name" value="NELF-A_N"/>
</dbReference>
<protein>
    <recommendedName>
        <fullName evidence="1">NELF-A N-terminal domain-containing protein</fullName>
    </recommendedName>
</protein>
<sequence>MSAPPVELHSSAEQHVDSDFEFLDSLQEDALLRLSDQYVEYLKRIKDNWSSCHAAKILTVELVRYIVPRFRQLSAPLRVRILTSFFYLKDTLRTSAQAKLLKILNYTETDSNEWVRKMGQLVKPFILNGMIDLRLLDTETAFRIITFIDQNKGSGVKGSSKDGLDSVHTCNVQLSDKSPLTHKPAFNTDEYTQYYPKMNFDVLGDHILKRVNDSRV</sequence>
<gene>
    <name evidence="2" type="ORF">BgAZ_501920</name>
</gene>
<dbReference type="EMBL" id="JAVEPI010000005">
    <property type="protein sequence ID" value="KAK1441860.1"/>
    <property type="molecule type" value="Genomic_DNA"/>
</dbReference>
<feature type="domain" description="NELF-A N-terminal" evidence="1">
    <location>
        <begin position="45"/>
        <end position="143"/>
    </location>
</feature>
<keyword evidence="3" id="KW-1185">Reference proteome</keyword>
<organism evidence="2 3">
    <name type="scientific">Babesia gibsoni</name>
    <dbReference type="NCBI Taxonomy" id="33632"/>
    <lineage>
        <taxon>Eukaryota</taxon>
        <taxon>Sar</taxon>
        <taxon>Alveolata</taxon>
        <taxon>Apicomplexa</taxon>
        <taxon>Aconoidasida</taxon>
        <taxon>Piroplasmida</taxon>
        <taxon>Babesiidae</taxon>
        <taxon>Babesia</taxon>
    </lineage>
</organism>
<accession>A0AAD8LFX2</accession>
<evidence type="ECO:0000313" key="3">
    <source>
        <dbReference type="Proteomes" id="UP001230268"/>
    </source>
</evidence>
<evidence type="ECO:0000259" key="1">
    <source>
        <dbReference type="Pfam" id="PF23553"/>
    </source>
</evidence>
<proteinExistence type="predicted"/>
<dbReference type="AlphaFoldDB" id="A0AAD8LFX2"/>